<proteinExistence type="predicted"/>
<evidence type="ECO:0000313" key="1">
    <source>
        <dbReference type="EMBL" id="MPD06758.1"/>
    </source>
</evidence>
<dbReference type="EMBL" id="VSRR010152857">
    <property type="protein sequence ID" value="MPD06758.1"/>
    <property type="molecule type" value="Genomic_DNA"/>
</dbReference>
<dbReference type="AlphaFoldDB" id="A0A5B7KMY4"/>
<gene>
    <name evidence="1" type="ORF">E2C01_102585</name>
</gene>
<reference evidence="1 2" key="1">
    <citation type="submission" date="2019-05" db="EMBL/GenBank/DDBJ databases">
        <title>Another draft genome of Portunus trituberculatus and its Hox gene families provides insights of decapod evolution.</title>
        <authorList>
            <person name="Jeong J.-H."/>
            <person name="Song I."/>
            <person name="Kim S."/>
            <person name="Choi T."/>
            <person name="Kim D."/>
            <person name="Ryu S."/>
            <person name="Kim W."/>
        </authorList>
    </citation>
    <scope>NUCLEOTIDE SEQUENCE [LARGE SCALE GENOMIC DNA]</scope>
    <source>
        <tissue evidence="1">Muscle</tissue>
    </source>
</reference>
<comment type="caution">
    <text evidence="1">The sequence shown here is derived from an EMBL/GenBank/DDBJ whole genome shotgun (WGS) entry which is preliminary data.</text>
</comment>
<sequence>MASLTVCKYYFLVSHALPAHLPTAIHCPHAYLAPSALPSSYAHTPPLLFHSPFAPSRTASRRYTLLKANGKHDFSSFAVSASTFTSTFSTFASLHFQAIC</sequence>
<evidence type="ECO:0000313" key="2">
    <source>
        <dbReference type="Proteomes" id="UP000324222"/>
    </source>
</evidence>
<protein>
    <submittedName>
        <fullName evidence="1">Uncharacterized protein</fullName>
    </submittedName>
</protein>
<name>A0A5B7KMY4_PORTR</name>
<accession>A0A5B7KMY4</accession>
<dbReference type="Proteomes" id="UP000324222">
    <property type="component" value="Unassembled WGS sequence"/>
</dbReference>
<keyword evidence="2" id="KW-1185">Reference proteome</keyword>
<organism evidence="1 2">
    <name type="scientific">Portunus trituberculatus</name>
    <name type="common">Swimming crab</name>
    <name type="synonym">Neptunus trituberculatus</name>
    <dbReference type="NCBI Taxonomy" id="210409"/>
    <lineage>
        <taxon>Eukaryota</taxon>
        <taxon>Metazoa</taxon>
        <taxon>Ecdysozoa</taxon>
        <taxon>Arthropoda</taxon>
        <taxon>Crustacea</taxon>
        <taxon>Multicrustacea</taxon>
        <taxon>Malacostraca</taxon>
        <taxon>Eumalacostraca</taxon>
        <taxon>Eucarida</taxon>
        <taxon>Decapoda</taxon>
        <taxon>Pleocyemata</taxon>
        <taxon>Brachyura</taxon>
        <taxon>Eubrachyura</taxon>
        <taxon>Portunoidea</taxon>
        <taxon>Portunidae</taxon>
        <taxon>Portuninae</taxon>
        <taxon>Portunus</taxon>
    </lineage>
</organism>